<name>A0A382N8P6_9ZZZZ</name>
<feature type="non-terminal residue" evidence="1">
    <location>
        <position position="49"/>
    </location>
</feature>
<accession>A0A382N8P6</accession>
<proteinExistence type="predicted"/>
<gene>
    <name evidence="1" type="ORF">METZ01_LOCUS310408</name>
</gene>
<dbReference type="AlphaFoldDB" id="A0A382N8P6"/>
<protein>
    <submittedName>
        <fullName evidence="1">Uncharacterized protein</fullName>
    </submittedName>
</protein>
<sequence>MGTTNAPTSHPALCRVPSVFISSPFPPCARTSPVMSDSVLSQAWFQCGN</sequence>
<organism evidence="1">
    <name type="scientific">marine metagenome</name>
    <dbReference type="NCBI Taxonomy" id="408172"/>
    <lineage>
        <taxon>unclassified sequences</taxon>
        <taxon>metagenomes</taxon>
        <taxon>ecological metagenomes</taxon>
    </lineage>
</organism>
<dbReference type="EMBL" id="UINC01098775">
    <property type="protein sequence ID" value="SVC57554.1"/>
    <property type="molecule type" value="Genomic_DNA"/>
</dbReference>
<feature type="non-terminal residue" evidence="1">
    <location>
        <position position="1"/>
    </location>
</feature>
<reference evidence="1" key="1">
    <citation type="submission" date="2018-05" db="EMBL/GenBank/DDBJ databases">
        <authorList>
            <person name="Lanie J.A."/>
            <person name="Ng W.-L."/>
            <person name="Kazmierczak K.M."/>
            <person name="Andrzejewski T.M."/>
            <person name="Davidsen T.M."/>
            <person name="Wayne K.J."/>
            <person name="Tettelin H."/>
            <person name="Glass J.I."/>
            <person name="Rusch D."/>
            <person name="Podicherti R."/>
            <person name="Tsui H.-C.T."/>
            <person name="Winkler M.E."/>
        </authorList>
    </citation>
    <scope>NUCLEOTIDE SEQUENCE</scope>
</reference>
<evidence type="ECO:0000313" key="1">
    <source>
        <dbReference type="EMBL" id="SVC57554.1"/>
    </source>
</evidence>